<proteinExistence type="predicted"/>
<protein>
    <submittedName>
        <fullName evidence="1">Uncharacterized protein</fullName>
    </submittedName>
</protein>
<accession>A0AAV8QH37</accession>
<keyword evidence="2" id="KW-1185">Reference proteome</keyword>
<gene>
    <name evidence="1" type="ORF">OPV22_021429</name>
</gene>
<evidence type="ECO:0000313" key="1">
    <source>
        <dbReference type="EMBL" id="KAJ8477702.1"/>
    </source>
</evidence>
<dbReference type="Proteomes" id="UP001222027">
    <property type="component" value="Unassembled WGS sequence"/>
</dbReference>
<name>A0AAV8QH37_ENSVE</name>
<dbReference type="EMBL" id="JAQQAF010000006">
    <property type="protein sequence ID" value="KAJ8477702.1"/>
    <property type="molecule type" value="Genomic_DNA"/>
</dbReference>
<dbReference type="AlphaFoldDB" id="A0AAV8QH37"/>
<reference evidence="1 2" key="1">
    <citation type="submission" date="2022-12" db="EMBL/GenBank/DDBJ databases">
        <title>Chromosome-scale assembly of the Ensete ventricosum genome.</title>
        <authorList>
            <person name="Dussert Y."/>
            <person name="Stocks J."/>
            <person name="Wendawek A."/>
            <person name="Woldeyes F."/>
            <person name="Nichols R.A."/>
            <person name="Borrell J.S."/>
        </authorList>
    </citation>
    <scope>NUCLEOTIDE SEQUENCE [LARGE SCALE GENOMIC DNA]</scope>
    <source>
        <strain evidence="2">cv. Maze</strain>
        <tissue evidence="1">Seeds</tissue>
    </source>
</reference>
<sequence>MDDFTTANDETTYSKLPSVGEMCLFGRNQQIEKLRIASIPALDRSFSPAALISSSTAIVSLNPVPASPHRRIIFHFFLQSSTFCFINA</sequence>
<comment type="caution">
    <text evidence="1">The sequence shown here is derived from an EMBL/GenBank/DDBJ whole genome shotgun (WGS) entry which is preliminary data.</text>
</comment>
<evidence type="ECO:0000313" key="2">
    <source>
        <dbReference type="Proteomes" id="UP001222027"/>
    </source>
</evidence>
<organism evidence="1 2">
    <name type="scientific">Ensete ventricosum</name>
    <name type="common">Abyssinian banana</name>
    <name type="synonym">Musa ensete</name>
    <dbReference type="NCBI Taxonomy" id="4639"/>
    <lineage>
        <taxon>Eukaryota</taxon>
        <taxon>Viridiplantae</taxon>
        <taxon>Streptophyta</taxon>
        <taxon>Embryophyta</taxon>
        <taxon>Tracheophyta</taxon>
        <taxon>Spermatophyta</taxon>
        <taxon>Magnoliopsida</taxon>
        <taxon>Liliopsida</taxon>
        <taxon>Zingiberales</taxon>
        <taxon>Musaceae</taxon>
        <taxon>Ensete</taxon>
    </lineage>
</organism>